<dbReference type="RefSeq" id="WP_153438447.1">
    <property type="nucleotide sequence ID" value="NZ_CP121659.1"/>
</dbReference>
<comment type="caution">
    <text evidence="1">The sequence shown here is derived from an EMBL/GenBank/DDBJ whole genome shotgun (WGS) entry which is preliminary data.</text>
</comment>
<gene>
    <name evidence="1" type="ORF">GHK62_09595</name>
</gene>
<protein>
    <submittedName>
        <fullName evidence="1">Uncharacterized protein</fullName>
    </submittedName>
</protein>
<accession>A0A6N7LCP3</accession>
<dbReference type="EMBL" id="WITC01000036">
    <property type="protein sequence ID" value="MQX15008.1"/>
    <property type="molecule type" value="Genomic_DNA"/>
</dbReference>
<keyword evidence="2" id="KW-1185">Reference proteome</keyword>
<organism evidence="1 2">
    <name type="scientific">Sinorhizobium terangae</name>
    <dbReference type="NCBI Taxonomy" id="110322"/>
    <lineage>
        <taxon>Bacteria</taxon>
        <taxon>Pseudomonadati</taxon>
        <taxon>Pseudomonadota</taxon>
        <taxon>Alphaproteobacteria</taxon>
        <taxon>Hyphomicrobiales</taxon>
        <taxon>Rhizobiaceae</taxon>
        <taxon>Sinorhizobium/Ensifer group</taxon>
        <taxon>Sinorhizobium</taxon>
    </lineage>
</organism>
<dbReference type="Proteomes" id="UP000439983">
    <property type="component" value="Unassembled WGS sequence"/>
</dbReference>
<evidence type="ECO:0000313" key="2">
    <source>
        <dbReference type="Proteomes" id="UP000439983"/>
    </source>
</evidence>
<name>A0A6N7LCP3_SINTE</name>
<sequence length="90" mass="9847">MKGLASPCLATDQAKTARNSVNRYTTLIFHIFSCNFDATKVEEGASDPRHARDFVLPASLLFRPNAPNEIKAEFTLPQRLLPKCIGSGAV</sequence>
<reference evidence="1 2" key="1">
    <citation type="journal article" date="2013" name="Genome Biol.">
        <title>Comparative genomics of the core and accessory genomes of 48 Sinorhizobium strains comprising five genospecies.</title>
        <authorList>
            <person name="Sugawara M."/>
            <person name="Epstein B."/>
            <person name="Badgley B.D."/>
            <person name="Unno T."/>
            <person name="Xu L."/>
            <person name="Reese J."/>
            <person name="Gyaneshwar P."/>
            <person name="Denny R."/>
            <person name="Mudge J."/>
            <person name="Bharti A.K."/>
            <person name="Farmer A.D."/>
            <person name="May G.D."/>
            <person name="Woodward J.E."/>
            <person name="Medigue C."/>
            <person name="Vallenet D."/>
            <person name="Lajus A."/>
            <person name="Rouy Z."/>
            <person name="Martinez-Vaz B."/>
            <person name="Tiffin P."/>
            <person name="Young N.D."/>
            <person name="Sadowsky M.J."/>
        </authorList>
    </citation>
    <scope>NUCLEOTIDE SEQUENCE [LARGE SCALE GENOMIC DNA]</scope>
    <source>
        <strain evidence="1 2">USDA4894</strain>
    </source>
</reference>
<proteinExistence type="predicted"/>
<dbReference type="AlphaFoldDB" id="A0A6N7LCP3"/>
<evidence type="ECO:0000313" key="1">
    <source>
        <dbReference type="EMBL" id="MQX15008.1"/>
    </source>
</evidence>